<evidence type="ECO:0000313" key="4">
    <source>
        <dbReference type="Proteomes" id="UP000485058"/>
    </source>
</evidence>
<evidence type="ECO:0000256" key="2">
    <source>
        <dbReference type="SAM" id="SignalP"/>
    </source>
</evidence>
<keyword evidence="1" id="KW-0812">Transmembrane</keyword>
<sequence length="61" mass="6652">YKLLVVLSLMCFSDIVLCQHNAFPSGCTDCHGSPKTYATRVLAVIMGSLLALLISQLVLPW</sequence>
<keyword evidence="2" id="KW-0732">Signal</keyword>
<feature type="signal peptide" evidence="2">
    <location>
        <begin position="1"/>
        <end position="18"/>
    </location>
</feature>
<keyword evidence="1" id="KW-1133">Transmembrane helix</keyword>
<protein>
    <submittedName>
        <fullName evidence="3">Uncharacterized protein</fullName>
    </submittedName>
</protein>
<evidence type="ECO:0000313" key="3">
    <source>
        <dbReference type="EMBL" id="GFH07357.1"/>
    </source>
</evidence>
<dbReference type="AlphaFoldDB" id="A0A699YB02"/>
<reference evidence="3 4" key="1">
    <citation type="submission" date="2020-02" db="EMBL/GenBank/DDBJ databases">
        <title>Draft genome sequence of Haematococcus lacustris strain NIES-144.</title>
        <authorList>
            <person name="Morimoto D."/>
            <person name="Nakagawa S."/>
            <person name="Yoshida T."/>
            <person name="Sawayama S."/>
        </authorList>
    </citation>
    <scope>NUCLEOTIDE SEQUENCE [LARGE SCALE GENOMIC DNA]</scope>
    <source>
        <strain evidence="3 4">NIES-144</strain>
    </source>
</reference>
<keyword evidence="4" id="KW-1185">Reference proteome</keyword>
<gene>
    <name evidence="3" type="ORF">HaLaN_02144</name>
</gene>
<accession>A0A699YB02</accession>
<proteinExistence type="predicted"/>
<comment type="caution">
    <text evidence="3">The sequence shown here is derived from an EMBL/GenBank/DDBJ whole genome shotgun (WGS) entry which is preliminary data.</text>
</comment>
<feature type="non-terminal residue" evidence="3">
    <location>
        <position position="1"/>
    </location>
</feature>
<dbReference type="EMBL" id="BLLF01000090">
    <property type="protein sequence ID" value="GFH07357.1"/>
    <property type="molecule type" value="Genomic_DNA"/>
</dbReference>
<name>A0A699YB02_HAELA</name>
<feature type="chain" id="PRO_5025595803" evidence="2">
    <location>
        <begin position="19"/>
        <end position="61"/>
    </location>
</feature>
<organism evidence="3 4">
    <name type="scientific">Haematococcus lacustris</name>
    <name type="common">Green alga</name>
    <name type="synonym">Haematococcus pluvialis</name>
    <dbReference type="NCBI Taxonomy" id="44745"/>
    <lineage>
        <taxon>Eukaryota</taxon>
        <taxon>Viridiplantae</taxon>
        <taxon>Chlorophyta</taxon>
        <taxon>core chlorophytes</taxon>
        <taxon>Chlorophyceae</taxon>
        <taxon>CS clade</taxon>
        <taxon>Chlamydomonadales</taxon>
        <taxon>Haematococcaceae</taxon>
        <taxon>Haematococcus</taxon>
    </lineage>
</organism>
<feature type="transmembrane region" description="Helical" evidence="1">
    <location>
        <begin position="37"/>
        <end position="59"/>
    </location>
</feature>
<evidence type="ECO:0000256" key="1">
    <source>
        <dbReference type="SAM" id="Phobius"/>
    </source>
</evidence>
<dbReference type="Proteomes" id="UP000485058">
    <property type="component" value="Unassembled WGS sequence"/>
</dbReference>
<keyword evidence="1" id="KW-0472">Membrane</keyword>